<organism evidence="2 3">
    <name type="scientific">Linum trigynum</name>
    <dbReference type="NCBI Taxonomy" id="586398"/>
    <lineage>
        <taxon>Eukaryota</taxon>
        <taxon>Viridiplantae</taxon>
        <taxon>Streptophyta</taxon>
        <taxon>Embryophyta</taxon>
        <taxon>Tracheophyta</taxon>
        <taxon>Spermatophyta</taxon>
        <taxon>Magnoliopsida</taxon>
        <taxon>eudicotyledons</taxon>
        <taxon>Gunneridae</taxon>
        <taxon>Pentapetalae</taxon>
        <taxon>rosids</taxon>
        <taxon>fabids</taxon>
        <taxon>Malpighiales</taxon>
        <taxon>Linaceae</taxon>
        <taxon>Linum</taxon>
    </lineage>
</organism>
<dbReference type="AlphaFoldDB" id="A0AAV2DDG4"/>
<gene>
    <name evidence="2" type="ORF">LTRI10_LOCUS13241</name>
</gene>
<reference evidence="2 3" key="1">
    <citation type="submission" date="2024-04" db="EMBL/GenBank/DDBJ databases">
        <authorList>
            <person name="Fracassetti M."/>
        </authorList>
    </citation>
    <scope>NUCLEOTIDE SEQUENCE [LARGE SCALE GENOMIC DNA]</scope>
</reference>
<evidence type="ECO:0000256" key="1">
    <source>
        <dbReference type="SAM" id="MobiDB-lite"/>
    </source>
</evidence>
<dbReference type="Proteomes" id="UP001497516">
    <property type="component" value="Chromosome 2"/>
</dbReference>
<dbReference type="EMBL" id="OZ034815">
    <property type="protein sequence ID" value="CAL1371161.1"/>
    <property type="molecule type" value="Genomic_DNA"/>
</dbReference>
<proteinExistence type="predicted"/>
<keyword evidence="3" id="KW-1185">Reference proteome</keyword>
<sequence>MERNTGFVSCGVREEEEEKKQKSPFNACAQQRDAIPCAHYSGAFSALSLKSMVKSPSPSSRSSPKSNLSQIYIPSQSPSTPLIDLILDLIQQESVNPIVASLDFVQEDIRKLELASVVGKRVRGGEEGEIGG</sequence>
<name>A0AAV2DDG4_9ROSI</name>
<accession>A0AAV2DDG4</accession>
<evidence type="ECO:0000313" key="2">
    <source>
        <dbReference type="EMBL" id="CAL1371161.1"/>
    </source>
</evidence>
<evidence type="ECO:0000313" key="3">
    <source>
        <dbReference type="Proteomes" id="UP001497516"/>
    </source>
</evidence>
<protein>
    <submittedName>
        <fullName evidence="2">Uncharacterized protein</fullName>
    </submittedName>
</protein>
<feature type="region of interest" description="Disordered" evidence="1">
    <location>
        <begin position="1"/>
        <end position="26"/>
    </location>
</feature>